<dbReference type="InterPro" id="IPR056789">
    <property type="entry name" value="LRR_R13L1-DRL21"/>
</dbReference>
<dbReference type="Gene3D" id="3.80.10.10">
    <property type="entry name" value="Ribonuclease Inhibitor"/>
    <property type="match status" value="1"/>
</dbReference>
<dbReference type="PANTHER" id="PTHR47186:SF30">
    <property type="entry name" value="EF-HAND DOMAIN-CONTAINING PROTEIN"/>
    <property type="match status" value="1"/>
</dbReference>
<dbReference type="PANTHER" id="PTHR47186">
    <property type="entry name" value="LEUCINE-RICH REPEAT-CONTAINING PROTEIN 57"/>
    <property type="match status" value="1"/>
</dbReference>
<evidence type="ECO:0000313" key="3">
    <source>
        <dbReference type="EMBL" id="KAF9610769.1"/>
    </source>
</evidence>
<evidence type="ECO:0000259" key="1">
    <source>
        <dbReference type="Pfam" id="PF23559"/>
    </source>
</evidence>
<proteinExistence type="predicted"/>
<reference evidence="3 4" key="1">
    <citation type="submission" date="2020-10" db="EMBL/GenBank/DDBJ databases">
        <title>The Coptis chinensis genome and diversification of protoberbering-type alkaloids.</title>
        <authorList>
            <person name="Wang B."/>
            <person name="Shu S."/>
            <person name="Song C."/>
            <person name="Liu Y."/>
        </authorList>
    </citation>
    <scope>NUCLEOTIDE SEQUENCE [LARGE SCALE GENOMIC DNA]</scope>
    <source>
        <strain evidence="3">HL-2020</strain>
        <tissue evidence="3">Leaf</tissue>
    </source>
</reference>
<feature type="domain" description="R13L1/DRL21-like LRR repeat region" evidence="2">
    <location>
        <begin position="213"/>
        <end position="343"/>
    </location>
</feature>
<dbReference type="OrthoDB" id="5279713at2759"/>
<dbReference type="Pfam" id="PF00560">
    <property type="entry name" value="LRR_1"/>
    <property type="match status" value="1"/>
</dbReference>
<dbReference type="EMBL" id="JADFTS010000004">
    <property type="protein sequence ID" value="KAF9610769.1"/>
    <property type="molecule type" value="Genomic_DNA"/>
</dbReference>
<dbReference type="InterPro" id="IPR058922">
    <property type="entry name" value="WHD_DRP"/>
</dbReference>
<comment type="caution">
    <text evidence="3">The sequence shown here is derived from an EMBL/GenBank/DDBJ whole genome shotgun (WGS) entry which is preliminary data.</text>
</comment>
<sequence>MRSFFQDFKKDDDGNIVECKMHDLIHDFAEFLTKTDFSVLVNNEKISSHKIRHLAVDDEENPSIYEAKKLRTLLVGKTSKSVPFALHKLTCLRTLDLSHAYYTLGESALEGLPSEVNRLLHLRYLDLSSNTRLKELPETVRSLVNLQTLKLNRCRSLCKLPEGIGELSNLRHLEVKYTYYLKCYPRGGIERLSQLRTLSKFVVSDGSSKGSVIGELGNLNFLKGSLSITGLRNVKSGNEVKEAQLHKKENISDLVLNFEDSEPDIGHVSSEEEIPRMEGVLENLEPHKESLERLEIRNYVGSTLPTWMRMMSNITCLYLRNCPNLKVEPHYLFPPRLETLVLREDVGVLSKSLMSLTHNNNLKSLFIDSLPHSSLPQGLNQLTSLQKLTFFGCDFLDFKPEELKPLTMLRELYIQGCPIFTRRGISREEDWSILTHIPKILINHPGLPYYY</sequence>
<gene>
    <name evidence="3" type="ORF">IFM89_024625</name>
</gene>
<feature type="domain" description="Disease resistance protein winged helix" evidence="1">
    <location>
        <begin position="2"/>
        <end position="29"/>
    </location>
</feature>
<keyword evidence="4" id="KW-1185">Reference proteome</keyword>
<dbReference type="Proteomes" id="UP000631114">
    <property type="component" value="Unassembled WGS sequence"/>
</dbReference>
<protein>
    <submittedName>
        <fullName evidence="3">Uncharacterized protein</fullName>
    </submittedName>
</protein>
<dbReference type="AlphaFoldDB" id="A0A835I559"/>
<dbReference type="Pfam" id="PF23559">
    <property type="entry name" value="WHD_DRP"/>
    <property type="match status" value="1"/>
</dbReference>
<organism evidence="3 4">
    <name type="scientific">Coptis chinensis</name>
    <dbReference type="NCBI Taxonomy" id="261450"/>
    <lineage>
        <taxon>Eukaryota</taxon>
        <taxon>Viridiplantae</taxon>
        <taxon>Streptophyta</taxon>
        <taxon>Embryophyta</taxon>
        <taxon>Tracheophyta</taxon>
        <taxon>Spermatophyta</taxon>
        <taxon>Magnoliopsida</taxon>
        <taxon>Ranunculales</taxon>
        <taxon>Ranunculaceae</taxon>
        <taxon>Coptidoideae</taxon>
        <taxon>Coptis</taxon>
    </lineage>
</organism>
<dbReference type="SUPFAM" id="SSF52058">
    <property type="entry name" value="L domain-like"/>
    <property type="match status" value="1"/>
</dbReference>
<evidence type="ECO:0000313" key="4">
    <source>
        <dbReference type="Proteomes" id="UP000631114"/>
    </source>
</evidence>
<dbReference type="InterPro" id="IPR001611">
    <property type="entry name" value="Leu-rich_rpt"/>
</dbReference>
<dbReference type="Pfam" id="PF25019">
    <property type="entry name" value="LRR_R13L1-DRL21"/>
    <property type="match status" value="1"/>
</dbReference>
<dbReference type="InterPro" id="IPR032675">
    <property type="entry name" value="LRR_dom_sf"/>
</dbReference>
<accession>A0A835I559</accession>
<evidence type="ECO:0000259" key="2">
    <source>
        <dbReference type="Pfam" id="PF25019"/>
    </source>
</evidence>
<name>A0A835I559_9MAGN</name>